<dbReference type="GO" id="GO:0009236">
    <property type="term" value="P:cobalamin biosynthetic process"/>
    <property type="evidence" value="ECO:0007669"/>
    <property type="project" value="UniProtKB-UniPathway"/>
</dbReference>
<dbReference type="AlphaFoldDB" id="A0A1M5V5W6"/>
<keyword evidence="4 7" id="KW-0808">Transferase</keyword>
<dbReference type="InterPro" id="IPR014777">
    <property type="entry name" value="4pyrrole_Mease_sub1"/>
</dbReference>
<dbReference type="Proteomes" id="UP000184447">
    <property type="component" value="Unassembled WGS sequence"/>
</dbReference>
<dbReference type="GO" id="GO:0008276">
    <property type="term" value="F:protein methyltransferase activity"/>
    <property type="evidence" value="ECO:0007669"/>
    <property type="project" value="InterPro"/>
</dbReference>
<sequence length="202" mass="22665">MINIVALGPGSKEYILPAATNQIEKSEYIVGFSRALEGFEETQGIKVKVKSLKEIIDFILANEDKEISILASGDPLFYGITNYIKLNYKGNINVIPGISSFQYLMAKLAKPWQKAQLGSLHGREEAFLQVVGENKLSIWLTDNINTPQNMCKKLFENYIDATIYIGENLSYEDEKITSGTPGELMDKEFTRLSVFVVERPGE</sequence>
<evidence type="ECO:0000256" key="4">
    <source>
        <dbReference type="ARBA" id="ARBA00022679"/>
    </source>
</evidence>
<dbReference type="InterPro" id="IPR050714">
    <property type="entry name" value="Cobalamin_biosynth_MTase"/>
</dbReference>
<dbReference type="Gene3D" id="3.30.950.10">
    <property type="entry name" value="Methyltransferase, Cobalt-precorrin-4 Transmethylase, Domain 2"/>
    <property type="match status" value="1"/>
</dbReference>
<evidence type="ECO:0000256" key="3">
    <source>
        <dbReference type="ARBA" id="ARBA00022603"/>
    </source>
</evidence>
<keyword evidence="3 7" id="KW-0489">Methyltransferase</keyword>
<evidence type="ECO:0000313" key="7">
    <source>
        <dbReference type="EMBL" id="SHH70343.1"/>
    </source>
</evidence>
<dbReference type="InterPro" id="IPR035996">
    <property type="entry name" value="4pyrrol_Methylase_sf"/>
</dbReference>
<dbReference type="NCBIfam" id="TIGR02467">
    <property type="entry name" value="CbiE"/>
    <property type="match status" value="1"/>
</dbReference>
<gene>
    <name evidence="7" type="ORF">SAMN02745207_02087</name>
</gene>
<dbReference type="InterPro" id="IPR014776">
    <property type="entry name" value="4pyrrole_Mease_sub2"/>
</dbReference>
<dbReference type="UniPathway" id="UPA00148"/>
<proteinExistence type="predicted"/>
<dbReference type="SUPFAM" id="SSF53790">
    <property type="entry name" value="Tetrapyrrole methylase"/>
    <property type="match status" value="1"/>
</dbReference>
<dbReference type="InterPro" id="IPR000878">
    <property type="entry name" value="4pyrrol_Mease"/>
</dbReference>
<organism evidence="7 8">
    <name type="scientific">Clostridium grantii DSM 8605</name>
    <dbReference type="NCBI Taxonomy" id="1121316"/>
    <lineage>
        <taxon>Bacteria</taxon>
        <taxon>Bacillati</taxon>
        <taxon>Bacillota</taxon>
        <taxon>Clostridia</taxon>
        <taxon>Eubacteriales</taxon>
        <taxon>Clostridiaceae</taxon>
        <taxon>Clostridium</taxon>
    </lineage>
</organism>
<dbReference type="RefSeq" id="WP_073338374.1">
    <property type="nucleotide sequence ID" value="NZ_FQXM01000010.1"/>
</dbReference>
<dbReference type="Pfam" id="PF00590">
    <property type="entry name" value="TP_methylase"/>
    <property type="match status" value="1"/>
</dbReference>
<evidence type="ECO:0000256" key="2">
    <source>
        <dbReference type="ARBA" id="ARBA00022573"/>
    </source>
</evidence>
<reference evidence="7 8" key="1">
    <citation type="submission" date="2016-11" db="EMBL/GenBank/DDBJ databases">
        <authorList>
            <person name="Jaros S."/>
            <person name="Januszkiewicz K."/>
            <person name="Wedrychowicz H."/>
        </authorList>
    </citation>
    <scope>NUCLEOTIDE SEQUENCE [LARGE SCALE GENOMIC DNA]</scope>
    <source>
        <strain evidence="7 8">DSM 8605</strain>
    </source>
</reference>
<keyword evidence="8" id="KW-1185">Reference proteome</keyword>
<comment type="pathway">
    <text evidence="1">Cofactor biosynthesis; adenosylcobalamin biosynthesis.</text>
</comment>
<dbReference type="PANTHER" id="PTHR43182">
    <property type="entry name" value="COBALT-PRECORRIN-6B C(15)-METHYLTRANSFERASE (DECARBOXYLATING)"/>
    <property type="match status" value="1"/>
</dbReference>
<dbReference type="GO" id="GO:0032259">
    <property type="term" value="P:methylation"/>
    <property type="evidence" value="ECO:0007669"/>
    <property type="project" value="UniProtKB-KW"/>
</dbReference>
<dbReference type="PANTHER" id="PTHR43182:SF1">
    <property type="entry name" value="COBALT-PRECORRIN-7 C(5)-METHYLTRANSFERASE"/>
    <property type="match status" value="1"/>
</dbReference>
<protein>
    <submittedName>
        <fullName evidence="7">Precorrin-6Y C5,15-methyltransferase (Decarboxylating)</fullName>
    </submittedName>
</protein>
<keyword evidence="5" id="KW-0949">S-adenosyl-L-methionine</keyword>
<evidence type="ECO:0000313" key="8">
    <source>
        <dbReference type="Proteomes" id="UP000184447"/>
    </source>
</evidence>
<dbReference type="EMBL" id="FQXM01000010">
    <property type="protein sequence ID" value="SHH70343.1"/>
    <property type="molecule type" value="Genomic_DNA"/>
</dbReference>
<evidence type="ECO:0000256" key="5">
    <source>
        <dbReference type="ARBA" id="ARBA00022691"/>
    </source>
</evidence>
<dbReference type="OrthoDB" id="9780707at2"/>
<evidence type="ECO:0000259" key="6">
    <source>
        <dbReference type="Pfam" id="PF00590"/>
    </source>
</evidence>
<dbReference type="STRING" id="1121316.SAMN02745207_02087"/>
<dbReference type="InterPro" id="IPR012818">
    <property type="entry name" value="CbiE"/>
</dbReference>
<feature type="domain" description="Tetrapyrrole methylase" evidence="6">
    <location>
        <begin position="1"/>
        <end position="184"/>
    </location>
</feature>
<dbReference type="CDD" id="cd11644">
    <property type="entry name" value="Precorrin-6Y-MT"/>
    <property type="match status" value="1"/>
</dbReference>
<keyword evidence="2" id="KW-0169">Cobalamin biosynthesis</keyword>
<evidence type="ECO:0000256" key="1">
    <source>
        <dbReference type="ARBA" id="ARBA00004953"/>
    </source>
</evidence>
<accession>A0A1M5V5W6</accession>
<name>A0A1M5V5W6_9CLOT</name>
<dbReference type="Gene3D" id="3.40.1010.10">
    <property type="entry name" value="Cobalt-precorrin-4 Transmethylase, Domain 1"/>
    <property type="match status" value="1"/>
</dbReference>